<protein>
    <recommendedName>
        <fullName evidence="2">Nck-associated protein 5 C-terminal domain-containing protein</fullName>
    </recommendedName>
</protein>
<feature type="non-terminal residue" evidence="3">
    <location>
        <position position="189"/>
    </location>
</feature>
<evidence type="ECO:0000313" key="3">
    <source>
        <dbReference type="EMBL" id="MEQ2302390.1"/>
    </source>
</evidence>
<name>A0ABV0Z9U6_9TELE</name>
<organism evidence="3 4">
    <name type="scientific">Ameca splendens</name>
    <dbReference type="NCBI Taxonomy" id="208324"/>
    <lineage>
        <taxon>Eukaryota</taxon>
        <taxon>Metazoa</taxon>
        <taxon>Chordata</taxon>
        <taxon>Craniata</taxon>
        <taxon>Vertebrata</taxon>
        <taxon>Euteleostomi</taxon>
        <taxon>Actinopterygii</taxon>
        <taxon>Neopterygii</taxon>
        <taxon>Teleostei</taxon>
        <taxon>Neoteleostei</taxon>
        <taxon>Acanthomorphata</taxon>
        <taxon>Ovalentaria</taxon>
        <taxon>Atherinomorphae</taxon>
        <taxon>Cyprinodontiformes</taxon>
        <taxon>Goodeidae</taxon>
        <taxon>Ameca</taxon>
    </lineage>
</organism>
<evidence type="ECO:0000313" key="4">
    <source>
        <dbReference type="Proteomes" id="UP001469553"/>
    </source>
</evidence>
<feature type="domain" description="Nck-associated protein 5 C-terminal" evidence="2">
    <location>
        <begin position="27"/>
        <end position="69"/>
    </location>
</feature>
<comment type="caution">
    <text evidence="3">The sequence shown here is derived from an EMBL/GenBank/DDBJ whole genome shotgun (WGS) entry which is preliminary data.</text>
</comment>
<dbReference type="EMBL" id="JAHRIP010056735">
    <property type="protein sequence ID" value="MEQ2302390.1"/>
    <property type="molecule type" value="Genomic_DNA"/>
</dbReference>
<accession>A0ABV0Z9U6</accession>
<sequence length="189" mass="20327">MITLLFHSCYVPFLFPTLSHFSCPPCAAGSGCKMRTLDSGIGTIPLPESCSFFSSILNFLPKSSSIPERSLSPPSVPGSSSEDVSPSPLPRWRVPSSFKDSSHAGVPTSLSDSSMIHIPAVPFPTVAFLQPLHPLSEPIMTPASLCDTQSRLPTTTRGGTEPKKLTHINPKTRATTNQPKEQTRLQLAN</sequence>
<dbReference type="Pfam" id="PF15246">
    <property type="entry name" value="NCKAP5"/>
    <property type="match status" value="1"/>
</dbReference>
<dbReference type="InterPro" id="IPR032769">
    <property type="entry name" value="NCKAP5_C"/>
</dbReference>
<gene>
    <name evidence="3" type="ORF">AMECASPLE_006377</name>
</gene>
<keyword evidence="4" id="KW-1185">Reference proteome</keyword>
<dbReference type="PANTHER" id="PTHR21740">
    <property type="entry name" value="NCK-ASSOCIATED PROTEIN 5"/>
    <property type="match status" value="1"/>
</dbReference>
<evidence type="ECO:0000259" key="2">
    <source>
        <dbReference type="Pfam" id="PF15246"/>
    </source>
</evidence>
<feature type="compositionally biased region" description="Polar residues" evidence="1">
    <location>
        <begin position="148"/>
        <end position="158"/>
    </location>
</feature>
<feature type="compositionally biased region" description="Polar residues" evidence="1">
    <location>
        <begin position="172"/>
        <end position="189"/>
    </location>
</feature>
<feature type="region of interest" description="Disordered" evidence="1">
    <location>
        <begin position="148"/>
        <end position="189"/>
    </location>
</feature>
<feature type="region of interest" description="Disordered" evidence="1">
    <location>
        <begin position="66"/>
        <end position="106"/>
    </location>
</feature>
<feature type="compositionally biased region" description="Low complexity" evidence="1">
    <location>
        <begin position="70"/>
        <end position="86"/>
    </location>
</feature>
<dbReference type="InterPro" id="IPR026163">
    <property type="entry name" value="Nckap5l"/>
</dbReference>
<dbReference type="Proteomes" id="UP001469553">
    <property type="component" value="Unassembled WGS sequence"/>
</dbReference>
<evidence type="ECO:0000256" key="1">
    <source>
        <dbReference type="SAM" id="MobiDB-lite"/>
    </source>
</evidence>
<reference evidence="3 4" key="1">
    <citation type="submission" date="2021-06" db="EMBL/GenBank/DDBJ databases">
        <authorList>
            <person name="Palmer J.M."/>
        </authorList>
    </citation>
    <scope>NUCLEOTIDE SEQUENCE [LARGE SCALE GENOMIC DNA]</scope>
    <source>
        <strain evidence="3 4">AS_MEX2019</strain>
        <tissue evidence="3">Muscle</tissue>
    </source>
</reference>
<dbReference type="PANTHER" id="PTHR21740:SF0">
    <property type="entry name" value="NCK-ASSOCIATED PROTEIN 5"/>
    <property type="match status" value="1"/>
</dbReference>
<proteinExistence type="predicted"/>